<protein>
    <recommendedName>
        <fullName evidence="1">Heterokaryon incompatibility domain-containing protein</fullName>
    </recommendedName>
</protein>
<dbReference type="Pfam" id="PF06985">
    <property type="entry name" value="HET"/>
    <property type="match status" value="1"/>
</dbReference>
<proteinExistence type="predicted"/>
<sequence length="751" mass="84466">MDHFLIPQGATHVRVRYIGNETYDGGSFHDYPERTQWQEEVRLGKSDFDSASLDTSNVEAFFQRWLYFGMLVGIFNIGGVSVDQQDFLETDGDQRYLTTKRLNNYIARWELLWAGPANSIGHHGSWAKTKAVLDEVNARIDSLGGVHCPTFHNESYARNERGLSSAVSGETLTAIVALAYTLSEVAIKLYQPTWNRFDKYVNYSTSLLVDRLRANGWCRSDIRRMLTQLGTDGHYYFALLKSSHEEERHKGCFELVCVAANNVDKATYRTRHIQTCHGCDDMSDEEISATTRKAVEIIRDGGVPVVSWIGDDSGTKRTLLVEDAVCGRLDYVAISHVWADGLGNPYRNSLPNCQLDTIQRWVDGLPGGDIAGKRWFWMDTICVPVEEQHKRWRQAAIAKMADIYKGSTCVLTLDAWVRAISVNSSIADKIARLYVSNWVHRLWTTQESVLGDRLYVQFSDGQQLMDDIREPCQLYGKGMEKPKPWTSYTRFPDQMEEACFSYIRALQGYVKQEYASGGAAGGSLRLAHMSRALEQRATSRQEDETICASTLLSLDTAAFLAIEGPGVAERRMHEFWKQMKGMSKGIVFHHSPRCKQRGLRWAPRTLMGGRSGDFWRDFDKGISSFQGYGFTTNYPGIFIEGEVGPPSDGTLAVRLRGDTSMYYSVLLRPEEDGYPEWVEPARCALAMFRPVSLGGGRTDAILGIVDYGGPGSTISMVFQTRAEVEALPWTGKEDIPLFATRMADGQAWFVA</sequence>
<reference evidence="2" key="1">
    <citation type="journal article" date="2020" name="Stud. Mycol.">
        <title>101 Dothideomycetes genomes: a test case for predicting lifestyles and emergence of pathogens.</title>
        <authorList>
            <person name="Haridas S."/>
            <person name="Albert R."/>
            <person name="Binder M."/>
            <person name="Bloem J."/>
            <person name="Labutti K."/>
            <person name="Salamov A."/>
            <person name="Andreopoulos B."/>
            <person name="Baker S."/>
            <person name="Barry K."/>
            <person name="Bills G."/>
            <person name="Bluhm B."/>
            <person name="Cannon C."/>
            <person name="Castanera R."/>
            <person name="Culley D."/>
            <person name="Daum C."/>
            <person name="Ezra D."/>
            <person name="Gonzalez J."/>
            <person name="Henrissat B."/>
            <person name="Kuo A."/>
            <person name="Liang C."/>
            <person name="Lipzen A."/>
            <person name="Lutzoni F."/>
            <person name="Magnuson J."/>
            <person name="Mondo S."/>
            <person name="Nolan M."/>
            <person name="Ohm R."/>
            <person name="Pangilinan J."/>
            <person name="Park H.-J."/>
            <person name="Ramirez L."/>
            <person name="Alfaro M."/>
            <person name="Sun H."/>
            <person name="Tritt A."/>
            <person name="Yoshinaga Y."/>
            <person name="Zwiers L.-H."/>
            <person name="Turgeon B."/>
            <person name="Goodwin S."/>
            <person name="Spatafora J."/>
            <person name="Crous P."/>
            <person name="Grigoriev I."/>
        </authorList>
    </citation>
    <scope>NUCLEOTIDE SEQUENCE</scope>
    <source>
        <strain evidence="2">CBS 675.92</strain>
    </source>
</reference>
<dbReference type="OrthoDB" id="2426273at2759"/>
<dbReference type="EMBL" id="ML977002">
    <property type="protein sequence ID" value="KAF1953710.1"/>
    <property type="molecule type" value="Genomic_DNA"/>
</dbReference>
<accession>A0A6A5TP24</accession>
<dbReference type="Proteomes" id="UP000800035">
    <property type="component" value="Unassembled WGS sequence"/>
</dbReference>
<evidence type="ECO:0000313" key="2">
    <source>
        <dbReference type="EMBL" id="KAF1953710.1"/>
    </source>
</evidence>
<evidence type="ECO:0000259" key="1">
    <source>
        <dbReference type="Pfam" id="PF06985"/>
    </source>
</evidence>
<feature type="domain" description="Heterokaryon incompatibility" evidence="1">
    <location>
        <begin position="331"/>
        <end position="412"/>
    </location>
</feature>
<organism evidence="2 3">
    <name type="scientific">Byssothecium circinans</name>
    <dbReference type="NCBI Taxonomy" id="147558"/>
    <lineage>
        <taxon>Eukaryota</taxon>
        <taxon>Fungi</taxon>
        <taxon>Dikarya</taxon>
        <taxon>Ascomycota</taxon>
        <taxon>Pezizomycotina</taxon>
        <taxon>Dothideomycetes</taxon>
        <taxon>Pleosporomycetidae</taxon>
        <taxon>Pleosporales</taxon>
        <taxon>Massarineae</taxon>
        <taxon>Massarinaceae</taxon>
        <taxon>Byssothecium</taxon>
    </lineage>
</organism>
<evidence type="ECO:0000313" key="3">
    <source>
        <dbReference type="Proteomes" id="UP000800035"/>
    </source>
</evidence>
<name>A0A6A5TP24_9PLEO</name>
<dbReference type="AlphaFoldDB" id="A0A6A5TP24"/>
<dbReference type="PANTHER" id="PTHR39596:SF3">
    <property type="entry name" value="HETEROKARYON INCOMPATIBILITY DOMAIN-CONTAINING PROTEIN"/>
    <property type="match status" value="1"/>
</dbReference>
<dbReference type="InterPro" id="IPR010730">
    <property type="entry name" value="HET"/>
</dbReference>
<gene>
    <name evidence="2" type="ORF">CC80DRAFT_537296</name>
</gene>
<dbReference type="PANTHER" id="PTHR39596">
    <property type="match status" value="1"/>
</dbReference>
<keyword evidence="3" id="KW-1185">Reference proteome</keyword>